<dbReference type="STRING" id="7070.D6WWM6"/>
<dbReference type="eggNOG" id="KOG0190">
    <property type="taxonomic scope" value="Eukaryota"/>
</dbReference>
<name>D6WWM6_TRICA</name>
<protein>
    <recommendedName>
        <fullName evidence="2">Thioredoxin domain-containing protein</fullName>
    </recommendedName>
</protein>
<keyword evidence="4" id="KW-1185">Reference proteome</keyword>
<evidence type="ECO:0000313" key="4">
    <source>
        <dbReference type="Proteomes" id="UP000007266"/>
    </source>
</evidence>
<dbReference type="SUPFAM" id="SSF52833">
    <property type="entry name" value="Thioredoxin-like"/>
    <property type="match status" value="2"/>
</dbReference>
<dbReference type="InterPro" id="IPR013766">
    <property type="entry name" value="Thioredoxin_domain"/>
</dbReference>
<dbReference type="KEGG" id="tca:100141581"/>
<proteinExistence type="predicted"/>
<dbReference type="InterPro" id="IPR036249">
    <property type="entry name" value="Thioredoxin-like_sf"/>
</dbReference>
<organism evidence="3 4">
    <name type="scientific">Tribolium castaneum</name>
    <name type="common">Red flour beetle</name>
    <dbReference type="NCBI Taxonomy" id="7070"/>
    <lineage>
        <taxon>Eukaryota</taxon>
        <taxon>Metazoa</taxon>
        <taxon>Ecdysozoa</taxon>
        <taxon>Arthropoda</taxon>
        <taxon>Hexapoda</taxon>
        <taxon>Insecta</taxon>
        <taxon>Pterygota</taxon>
        <taxon>Neoptera</taxon>
        <taxon>Endopterygota</taxon>
        <taxon>Coleoptera</taxon>
        <taxon>Polyphaga</taxon>
        <taxon>Cucujiformia</taxon>
        <taxon>Tenebrionidae</taxon>
        <taxon>Tenebrionidae incertae sedis</taxon>
        <taxon>Tribolium</taxon>
    </lineage>
</organism>
<dbReference type="InParanoid" id="D6WWM6"/>
<dbReference type="Pfam" id="PF00085">
    <property type="entry name" value="Thioredoxin"/>
    <property type="match status" value="1"/>
</dbReference>
<evidence type="ECO:0000313" key="3">
    <source>
        <dbReference type="EMBL" id="EFA08737.2"/>
    </source>
</evidence>
<evidence type="ECO:0000256" key="1">
    <source>
        <dbReference type="SAM" id="MobiDB-lite"/>
    </source>
</evidence>
<dbReference type="HOGENOM" id="CLU_010764_0_0_1"/>
<dbReference type="OrthoDB" id="1910803at2759"/>
<gene>
    <name evidence="3" type="primary">AUGUSTUS-3.0.2_06412</name>
    <name evidence="3" type="ORF">TcasGA2_TC006412</name>
</gene>
<dbReference type="Gene3D" id="3.40.30.10">
    <property type="entry name" value="Glutaredoxin"/>
    <property type="match status" value="3"/>
</dbReference>
<reference evidence="3 4" key="2">
    <citation type="journal article" date="2010" name="Nucleic Acids Res.">
        <title>BeetleBase in 2010: revisions to provide comprehensive genomic information for Tribolium castaneum.</title>
        <authorList>
            <person name="Kim H.S."/>
            <person name="Murphy T."/>
            <person name="Xia J."/>
            <person name="Caragea D."/>
            <person name="Park Y."/>
            <person name="Beeman R.W."/>
            <person name="Lorenzen M.D."/>
            <person name="Butcher S."/>
            <person name="Manak J.R."/>
            <person name="Brown S.J."/>
        </authorList>
    </citation>
    <scope>GENOME REANNOTATION</scope>
    <source>
        <strain evidence="3 4">Georgia GA2</strain>
    </source>
</reference>
<feature type="compositionally biased region" description="Polar residues" evidence="1">
    <location>
        <begin position="1"/>
        <end position="14"/>
    </location>
</feature>
<dbReference type="Proteomes" id="UP000007266">
    <property type="component" value="Linkage group 8"/>
</dbReference>
<feature type="region of interest" description="Disordered" evidence="1">
    <location>
        <begin position="1"/>
        <end position="44"/>
    </location>
</feature>
<evidence type="ECO:0000259" key="2">
    <source>
        <dbReference type="Pfam" id="PF00085"/>
    </source>
</evidence>
<dbReference type="PANTHER" id="PTHR46497">
    <property type="entry name" value="THIOREDOXIN DOMAIN-CONTAINING PROTEIN 11"/>
    <property type="match status" value="1"/>
</dbReference>
<dbReference type="FunCoup" id="D6WWM6">
    <property type="interactions" value="423"/>
</dbReference>
<dbReference type="EMBL" id="KQ971361">
    <property type="protein sequence ID" value="EFA08737.2"/>
    <property type="molecule type" value="Genomic_DNA"/>
</dbReference>
<dbReference type="CDD" id="cd02981">
    <property type="entry name" value="PDI_b_family"/>
    <property type="match status" value="1"/>
</dbReference>
<reference evidence="3 4" key="1">
    <citation type="journal article" date="2008" name="Nature">
        <title>The genome of the model beetle and pest Tribolium castaneum.</title>
        <authorList>
            <consortium name="Tribolium Genome Sequencing Consortium"/>
            <person name="Richards S."/>
            <person name="Gibbs R.A."/>
            <person name="Weinstock G.M."/>
            <person name="Brown S.J."/>
            <person name="Denell R."/>
            <person name="Beeman R.W."/>
            <person name="Gibbs R."/>
            <person name="Beeman R.W."/>
            <person name="Brown S.J."/>
            <person name="Bucher G."/>
            <person name="Friedrich M."/>
            <person name="Grimmelikhuijzen C.J."/>
            <person name="Klingler M."/>
            <person name="Lorenzen M."/>
            <person name="Richards S."/>
            <person name="Roth S."/>
            <person name="Schroder R."/>
            <person name="Tautz D."/>
            <person name="Zdobnov E.M."/>
            <person name="Muzny D."/>
            <person name="Gibbs R.A."/>
            <person name="Weinstock G.M."/>
            <person name="Attaway T."/>
            <person name="Bell S."/>
            <person name="Buhay C.J."/>
            <person name="Chandrabose M.N."/>
            <person name="Chavez D."/>
            <person name="Clerk-Blankenburg K.P."/>
            <person name="Cree A."/>
            <person name="Dao M."/>
            <person name="Davis C."/>
            <person name="Chacko J."/>
            <person name="Dinh H."/>
            <person name="Dugan-Rocha S."/>
            <person name="Fowler G."/>
            <person name="Garner T.T."/>
            <person name="Garnes J."/>
            <person name="Gnirke A."/>
            <person name="Hawes A."/>
            <person name="Hernandez J."/>
            <person name="Hines S."/>
            <person name="Holder M."/>
            <person name="Hume J."/>
            <person name="Jhangiani S.N."/>
            <person name="Joshi V."/>
            <person name="Khan Z.M."/>
            <person name="Jackson L."/>
            <person name="Kovar C."/>
            <person name="Kowis A."/>
            <person name="Lee S."/>
            <person name="Lewis L.R."/>
            <person name="Margolis J."/>
            <person name="Morgan M."/>
            <person name="Nazareth L.V."/>
            <person name="Nguyen N."/>
            <person name="Okwuonu G."/>
            <person name="Parker D."/>
            <person name="Richards S."/>
            <person name="Ruiz S.J."/>
            <person name="Santibanez J."/>
            <person name="Savard J."/>
            <person name="Scherer S.E."/>
            <person name="Schneider B."/>
            <person name="Sodergren E."/>
            <person name="Tautz D."/>
            <person name="Vattahil S."/>
            <person name="Villasana D."/>
            <person name="White C.S."/>
            <person name="Wright R."/>
            <person name="Park Y."/>
            <person name="Beeman R.W."/>
            <person name="Lord J."/>
            <person name="Oppert B."/>
            <person name="Lorenzen M."/>
            <person name="Brown S."/>
            <person name="Wang L."/>
            <person name="Savard J."/>
            <person name="Tautz D."/>
            <person name="Richards S."/>
            <person name="Weinstock G."/>
            <person name="Gibbs R.A."/>
            <person name="Liu Y."/>
            <person name="Worley K."/>
            <person name="Weinstock G."/>
            <person name="Elsik C.G."/>
            <person name="Reese J.T."/>
            <person name="Elhaik E."/>
            <person name="Landan G."/>
            <person name="Graur D."/>
            <person name="Arensburger P."/>
            <person name="Atkinson P."/>
            <person name="Beeman R.W."/>
            <person name="Beidler J."/>
            <person name="Brown S.J."/>
            <person name="Demuth J.P."/>
            <person name="Drury D.W."/>
            <person name="Du Y.Z."/>
            <person name="Fujiwara H."/>
            <person name="Lorenzen M."/>
            <person name="Maselli V."/>
            <person name="Osanai M."/>
            <person name="Park Y."/>
            <person name="Robertson H.M."/>
            <person name="Tu Z."/>
            <person name="Wang J.J."/>
            <person name="Wang S."/>
            <person name="Richards S."/>
            <person name="Song H."/>
            <person name="Zhang L."/>
            <person name="Sodergren E."/>
            <person name="Werner D."/>
            <person name="Stanke M."/>
            <person name="Morgenstern B."/>
            <person name="Solovyev V."/>
            <person name="Kosarev P."/>
            <person name="Brown G."/>
            <person name="Chen H.C."/>
            <person name="Ermolaeva O."/>
            <person name="Hlavina W."/>
            <person name="Kapustin Y."/>
            <person name="Kiryutin B."/>
            <person name="Kitts P."/>
            <person name="Maglott D."/>
            <person name="Pruitt K."/>
            <person name="Sapojnikov V."/>
            <person name="Souvorov A."/>
            <person name="Mackey A.J."/>
            <person name="Waterhouse R.M."/>
            <person name="Wyder S."/>
            <person name="Zdobnov E.M."/>
            <person name="Zdobnov E.M."/>
            <person name="Wyder S."/>
            <person name="Kriventseva E.V."/>
            <person name="Kadowaki T."/>
            <person name="Bork P."/>
            <person name="Aranda M."/>
            <person name="Bao R."/>
            <person name="Beermann A."/>
            <person name="Berns N."/>
            <person name="Bolognesi R."/>
            <person name="Bonneton F."/>
            <person name="Bopp D."/>
            <person name="Brown S.J."/>
            <person name="Bucher G."/>
            <person name="Butts T."/>
            <person name="Chaumot A."/>
            <person name="Denell R.E."/>
            <person name="Ferrier D.E."/>
            <person name="Friedrich M."/>
            <person name="Gordon C.M."/>
            <person name="Jindra M."/>
            <person name="Klingler M."/>
            <person name="Lan Q."/>
            <person name="Lattorff H.M."/>
            <person name="Laudet V."/>
            <person name="von Levetsow C."/>
            <person name="Liu Z."/>
            <person name="Lutz R."/>
            <person name="Lynch J.A."/>
            <person name="da Fonseca R.N."/>
            <person name="Posnien N."/>
            <person name="Reuter R."/>
            <person name="Roth S."/>
            <person name="Savard J."/>
            <person name="Schinko J.B."/>
            <person name="Schmitt C."/>
            <person name="Schoppmeier M."/>
            <person name="Schroder R."/>
            <person name="Shippy T.D."/>
            <person name="Simonnet F."/>
            <person name="Marques-Souza H."/>
            <person name="Tautz D."/>
            <person name="Tomoyasu Y."/>
            <person name="Trauner J."/>
            <person name="Van der Zee M."/>
            <person name="Vervoort M."/>
            <person name="Wittkopp N."/>
            <person name="Wimmer E.A."/>
            <person name="Yang X."/>
            <person name="Jones A.K."/>
            <person name="Sattelle D.B."/>
            <person name="Ebert P.R."/>
            <person name="Nelson D."/>
            <person name="Scott J.G."/>
            <person name="Beeman R.W."/>
            <person name="Muthukrishnan S."/>
            <person name="Kramer K.J."/>
            <person name="Arakane Y."/>
            <person name="Beeman R.W."/>
            <person name="Zhu Q."/>
            <person name="Hogenkamp D."/>
            <person name="Dixit R."/>
            <person name="Oppert B."/>
            <person name="Jiang H."/>
            <person name="Zou Z."/>
            <person name="Marshall J."/>
            <person name="Elpidina E."/>
            <person name="Vinokurov K."/>
            <person name="Oppert C."/>
            <person name="Zou Z."/>
            <person name="Evans J."/>
            <person name="Lu Z."/>
            <person name="Zhao P."/>
            <person name="Sumathipala N."/>
            <person name="Altincicek B."/>
            <person name="Vilcinskas A."/>
            <person name="Williams M."/>
            <person name="Hultmark D."/>
            <person name="Hetru C."/>
            <person name="Jiang H."/>
            <person name="Grimmelikhuijzen C.J."/>
            <person name="Hauser F."/>
            <person name="Cazzamali G."/>
            <person name="Williamson M."/>
            <person name="Park Y."/>
            <person name="Li B."/>
            <person name="Tanaka Y."/>
            <person name="Predel R."/>
            <person name="Neupert S."/>
            <person name="Schachtner J."/>
            <person name="Verleyen P."/>
            <person name="Raible F."/>
            <person name="Bork P."/>
            <person name="Friedrich M."/>
            <person name="Walden K.K."/>
            <person name="Robertson H.M."/>
            <person name="Angeli S."/>
            <person name="Foret S."/>
            <person name="Bucher G."/>
            <person name="Schuetz S."/>
            <person name="Maleszka R."/>
            <person name="Wimmer E.A."/>
            <person name="Beeman R.W."/>
            <person name="Lorenzen M."/>
            <person name="Tomoyasu Y."/>
            <person name="Miller S.C."/>
            <person name="Grossmann D."/>
            <person name="Bucher G."/>
        </authorList>
    </citation>
    <scope>NUCLEOTIDE SEQUENCE [LARGE SCALE GENOMIC DNA]</scope>
    <source>
        <strain evidence="3 4">Georgia GA2</strain>
    </source>
</reference>
<dbReference type="OMA" id="DFIRQFY"/>
<dbReference type="InterPro" id="IPR052792">
    <property type="entry name" value="Thioredoxin_dom-contain_11"/>
</dbReference>
<accession>D6WWM6</accession>
<dbReference type="PANTHER" id="PTHR46497:SF1">
    <property type="entry name" value="THIOREDOXIN DOMAIN-CONTAINING PROTEIN 11"/>
    <property type="match status" value="1"/>
</dbReference>
<feature type="domain" description="Thioredoxin" evidence="2">
    <location>
        <begin position="566"/>
        <end position="648"/>
    </location>
</feature>
<sequence>MSSPVQESDCNTSPAPDPGTTHNNDPDVVATDSDSDTDNPEASVADRPTLTLKMLNLCKEFLIMIIIAVAYAALTNETPPKVSKSPAAYPFFPPNSKVTDWYRGQITEAIEDARSSDIAFVMFYAPWDAESQTARKQLEIAAQYMQKEVAFVAVNCWQPGSECKRQYSKVYKWPVLIAYPTHGRGIQYNGPLEAFHIIKFLQNVCKPILRPETVDELMGKHDTVVLGKINVLPGSYEYAVFYSTALRFLERDPFRDTIFAVLPQKSDFDPSISLHVWNGTIDFKGELTTESLTSWILKNSHQITSWVSPTGMKSLSLSNFMQPGPTLILFTPRNPLLQQTDHFDMLREAAYDYYNCANNSHLTTRQKLIRESRLRNRKNYVKMTQKCHTRPPVITNVPNIWTNNTDICNCVDKESLNKFCESSVLAKPVLQQSVDRCRGFLLTQQYSQVVFESRGLEGGANITGSACASNSSLKFVAIDSLRYYQFAERLGVGLGQKTGVVIVNDKMETHYVMSGNVNSDNLRLFISNFTQKTLPRSLRSKVHVRTKSDHVYPHLNCSRSSQFCVRELTTGDFLPTVLQPNKVVVVFYYSKQCAFCSGFAYMFLTAARLLSPVKDISFVRIDGDSNLLPWEYTMESFPTILFFPSVRKSESRAFPRNLPITVPNLLGFILTNIDPILKLKTMWCICCQTKFPDEKIKCVTSLRMETLTIIGTTLREWRNSSRKQKVLYKLQVLRQLHLSFAHSPEDVSQINTNLNKLRD</sequence>
<dbReference type="AlphaFoldDB" id="D6WWM6"/>